<comment type="subcellular location">
    <subcellularLocation>
        <location evidence="1">Membrane</location>
        <topology evidence="1">Single-pass type II membrane protein</topology>
    </subcellularLocation>
</comment>
<keyword evidence="10" id="KW-1133">Transmembrane helix</keyword>
<keyword evidence="6" id="KW-0808">Transferase</keyword>
<evidence type="ECO:0000256" key="11">
    <source>
        <dbReference type="ARBA" id="ARBA00023136"/>
    </source>
</evidence>
<evidence type="ECO:0000313" key="13">
    <source>
        <dbReference type="EMBL" id="CAD8662891.1"/>
    </source>
</evidence>
<evidence type="ECO:0000259" key="12">
    <source>
        <dbReference type="Pfam" id="PF02434"/>
    </source>
</evidence>
<evidence type="ECO:0000256" key="8">
    <source>
        <dbReference type="ARBA" id="ARBA00022741"/>
    </source>
</evidence>
<keyword evidence="5" id="KW-0328">Glycosyltransferase</keyword>
<evidence type="ECO:0000256" key="4">
    <source>
        <dbReference type="ARBA" id="ARBA00012557"/>
    </source>
</evidence>
<proteinExistence type="inferred from homology"/>
<comment type="pathway">
    <text evidence="2">Protein modification; protein glycosylation.</text>
</comment>
<feature type="domain" description="Fringe-like glycosyltransferase" evidence="12">
    <location>
        <begin position="208"/>
        <end position="248"/>
    </location>
</feature>
<evidence type="ECO:0000256" key="9">
    <source>
        <dbReference type="ARBA" id="ARBA00022968"/>
    </source>
</evidence>
<keyword evidence="11" id="KW-0472">Membrane</keyword>
<dbReference type="Gene3D" id="3.90.550.50">
    <property type="match status" value="1"/>
</dbReference>
<keyword evidence="9" id="KW-0735">Signal-anchor</keyword>
<gene>
    <name evidence="13" type="ORF">POBO1169_LOCUS7330</name>
</gene>
<evidence type="ECO:0000256" key="7">
    <source>
        <dbReference type="ARBA" id="ARBA00022692"/>
    </source>
</evidence>
<dbReference type="AlphaFoldDB" id="A0A7S0N9B4"/>
<evidence type="ECO:0000256" key="3">
    <source>
        <dbReference type="ARBA" id="ARBA00006462"/>
    </source>
</evidence>
<keyword evidence="8" id="KW-0547">Nucleotide-binding</keyword>
<dbReference type="InterPro" id="IPR003378">
    <property type="entry name" value="Fringe-like_glycosylTrfase"/>
</dbReference>
<accession>A0A7S0N9B4</accession>
<comment type="similarity">
    <text evidence="3">Belongs to the glycosyltransferase 31 family. Beta3-Gal-T subfamily.</text>
</comment>
<dbReference type="EMBL" id="HBFA01014148">
    <property type="protein sequence ID" value="CAD8662891.1"/>
    <property type="molecule type" value="Transcribed_RNA"/>
</dbReference>
<sequence length="417" mass="47676">MGLRAQQSRFSWVQVGILLLLTNILTAWTVQNWLQNSSQAVQTTAWPAVQVQYPAALSTPRVEAKTTAKPVNRGKPGSYALPLEPVPEISHRNRVYCMIPASATAAQLRSGVRAFDFILSTWGPRCDIIKIFVGKEPNLPDKYIPNNHRAKDLFKTGRENPGEKGAPVVGIEMRRSECHDRGRGDCRNIWEKVWRSWAWVWKHDLGTAEWYLKVDPDTYLFVHNLKDMLRPLDPTQKLYLGHNVYQHVPRGGPIFNQGGASVFSQGTMEVMGARFQNMESRFGAQHVWSSDCVDRDGAQEEWGTAICLRSLNITATDTADERHRERFIPFQLMAHLRLLRKDGPDGWYWQGKPDYVTDGIDCCADDLIALHSYKAESFQDISRWFEYEHFEAGYQRLKRKLDSTVEELRSLKGLPSN</sequence>
<name>A0A7S0N9B4_9CHLO</name>
<dbReference type="PANTHER" id="PTHR23033">
    <property type="entry name" value="BETA1,3-GALACTOSYLTRANSFERASE"/>
    <property type="match status" value="1"/>
</dbReference>
<evidence type="ECO:0000256" key="2">
    <source>
        <dbReference type="ARBA" id="ARBA00004922"/>
    </source>
</evidence>
<evidence type="ECO:0000256" key="5">
    <source>
        <dbReference type="ARBA" id="ARBA00022676"/>
    </source>
</evidence>
<dbReference type="GO" id="GO:0016263">
    <property type="term" value="F:glycoprotein-N-acetylgalactosamine 3-beta-galactosyltransferase activity"/>
    <property type="evidence" value="ECO:0007669"/>
    <property type="project" value="UniProtKB-EC"/>
</dbReference>
<dbReference type="InterPro" id="IPR026050">
    <property type="entry name" value="C1GALT1/C1GALT1_chp1"/>
</dbReference>
<evidence type="ECO:0000256" key="10">
    <source>
        <dbReference type="ARBA" id="ARBA00022989"/>
    </source>
</evidence>
<reference evidence="13" key="1">
    <citation type="submission" date="2021-01" db="EMBL/GenBank/DDBJ databases">
        <authorList>
            <person name="Corre E."/>
            <person name="Pelletier E."/>
            <person name="Niang G."/>
            <person name="Scheremetjew M."/>
            <person name="Finn R."/>
            <person name="Kale V."/>
            <person name="Holt S."/>
            <person name="Cochrane G."/>
            <person name="Meng A."/>
            <person name="Brown T."/>
            <person name="Cohen L."/>
        </authorList>
    </citation>
    <scope>NUCLEOTIDE SEQUENCE</scope>
    <source>
        <strain evidence="13">CCMP722</strain>
    </source>
</reference>
<dbReference type="GO" id="GO:0000166">
    <property type="term" value="F:nucleotide binding"/>
    <property type="evidence" value="ECO:0007669"/>
    <property type="project" value="UniProtKB-KW"/>
</dbReference>
<evidence type="ECO:0000256" key="1">
    <source>
        <dbReference type="ARBA" id="ARBA00004606"/>
    </source>
</evidence>
<dbReference type="Pfam" id="PF02434">
    <property type="entry name" value="Fringe"/>
    <property type="match status" value="1"/>
</dbReference>
<evidence type="ECO:0000256" key="6">
    <source>
        <dbReference type="ARBA" id="ARBA00022679"/>
    </source>
</evidence>
<dbReference type="EC" id="2.4.1.122" evidence="4"/>
<dbReference type="PANTHER" id="PTHR23033:SF14">
    <property type="entry name" value="GLYCOPROTEIN-N-ACETYLGALACTOSAMINE 3-BETA-GALACTOSYLTRANSFERASE 1-RELATED"/>
    <property type="match status" value="1"/>
</dbReference>
<dbReference type="GO" id="GO:0016020">
    <property type="term" value="C:membrane"/>
    <property type="evidence" value="ECO:0007669"/>
    <property type="project" value="UniProtKB-SubCell"/>
</dbReference>
<keyword evidence="7" id="KW-0812">Transmembrane</keyword>
<protein>
    <recommendedName>
        <fullName evidence="4">N-acetylgalactosaminide beta-1,3-galactosyltransferase</fullName>
        <ecNumber evidence="4">2.4.1.122</ecNumber>
    </recommendedName>
</protein>
<organism evidence="13">
    <name type="scientific">Pyramimonas obovata</name>
    <dbReference type="NCBI Taxonomy" id="1411642"/>
    <lineage>
        <taxon>Eukaryota</taxon>
        <taxon>Viridiplantae</taxon>
        <taxon>Chlorophyta</taxon>
        <taxon>Pyramimonadophyceae</taxon>
        <taxon>Pyramimonadales</taxon>
        <taxon>Pyramimonadaceae</taxon>
        <taxon>Pyramimonas</taxon>
        <taxon>Pyramimonas incertae sedis</taxon>
    </lineage>
</organism>